<proteinExistence type="predicted"/>
<dbReference type="PROSITE" id="PS51662">
    <property type="entry name" value="BP_PHYTASE"/>
    <property type="match status" value="1"/>
</dbReference>
<feature type="domain" description="BPP" evidence="1">
    <location>
        <begin position="3"/>
        <end position="335"/>
    </location>
</feature>
<dbReference type="Pfam" id="PF02333">
    <property type="entry name" value="Phytase"/>
    <property type="match status" value="1"/>
</dbReference>
<evidence type="ECO:0000313" key="2">
    <source>
        <dbReference type="EMBL" id="MFD2247972.1"/>
    </source>
</evidence>
<dbReference type="NCBIfam" id="TIGR04183">
    <property type="entry name" value="Por_Secre_tail"/>
    <property type="match status" value="1"/>
</dbReference>
<gene>
    <name evidence="2" type="ORF">ACFSKP_17015</name>
</gene>
<reference evidence="3" key="1">
    <citation type="journal article" date="2019" name="Int. J. Syst. Evol. Microbiol.">
        <title>The Global Catalogue of Microorganisms (GCM) 10K type strain sequencing project: providing services to taxonomists for standard genome sequencing and annotation.</title>
        <authorList>
            <consortium name="The Broad Institute Genomics Platform"/>
            <consortium name="The Broad Institute Genome Sequencing Center for Infectious Disease"/>
            <person name="Wu L."/>
            <person name="Ma J."/>
        </authorList>
    </citation>
    <scope>NUCLEOTIDE SEQUENCE [LARGE SCALE GENOMIC DNA]</scope>
    <source>
        <strain evidence="3">CGMCC 4.1782</strain>
    </source>
</reference>
<accession>A0ABW5D260</accession>
<dbReference type="InterPro" id="IPR011042">
    <property type="entry name" value="6-blade_b-propeller_TolB-like"/>
</dbReference>
<protein>
    <submittedName>
        <fullName evidence="2">Phytase</fullName>
    </submittedName>
</protein>
<dbReference type="RefSeq" id="WP_250431268.1">
    <property type="nucleotide sequence ID" value="NZ_JALPRR010000003.1"/>
</dbReference>
<dbReference type="Pfam" id="PF18962">
    <property type="entry name" value="Por_Secre_tail"/>
    <property type="match status" value="1"/>
</dbReference>
<comment type="caution">
    <text evidence="2">The sequence shown here is derived from an EMBL/GenBank/DDBJ whole genome shotgun (WGS) entry which is preliminary data.</text>
</comment>
<dbReference type="Proteomes" id="UP001597374">
    <property type="component" value="Unassembled WGS sequence"/>
</dbReference>
<name>A0ABW5D260_9BACT</name>
<dbReference type="SUPFAM" id="SSF50956">
    <property type="entry name" value="Thermostable phytase (3-phytase)"/>
    <property type="match status" value="1"/>
</dbReference>
<evidence type="ECO:0000313" key="3">
    <source>
        <dbReference type="Proteomes" id="UP001597374"/>
    </source>
</evidence>
<dbReference type="InterPro" id="IPR026444">
    <property type="entry name" value="Secre_tail"/>
</dbReference>
<organism evidence="2 3">
    <name type="scientific">Pontibacter ruber</name>
    <dbReference type="NCBI Taxonomy" id="1343895"/>
    <lineage>
        <taxon>Bacteria</taxon>
        <taxon>Pseudomonadati</taxon>
        <taxon>Bacteroidota</taxon>
        <taxon>Cytophagia</taxon>
        <taxon>Cytophagales</taxon>
        <taxon>Hymenobacteraceae</taxon>
        <taxon>Pontibacter</taxon>
    </lineage>
</organism>
<dbReference type="SUPFAM" id="SSF49785">
    <property type="entry name" value="Galactose-binding domain-like"/>
    <property type="match status" value="1"/>
</dbReference>
<sequence>MFVTLQLYAQKAIAPLFVTEPVKYDSDDPAIWINKQDPSASLILGTDKDEDGALYVFNMEGKIIADKVIKNLKRPNNVDVAYGLMLNGKRVDIAVTTERYAGKLRIFSVPDMQTLDNGGIEVFAGETGEGIDEPMGIALYERPTDGKVYAIVSRKSGPTDGEYLWQYLLEDDGKGSVKGTLVRKFGKYSGRQEIESVAVDDELGYIYYSDEKAGVRKYYADPEKGDNELALFASNGFASEHEGISIYKIEDGTGYILVSDQQADEFHIFTRDGTAANPHDHKLVKVVKVAAHESDGSDVANFPLLPHFPKGVFVAMSTDKTFHLYRWEDIAGNDLKIQPPVINQTPSDKTAPTVLSITRQNPTTENTSNTSVIFRATFSERVNGVDASDFVITAVTSSITGTISEGKAVGTSGTIYDVTVSSITGTGTLRLDLKNTGTSITDTSGNNISGGYTSGQTYTIVGADQTKPIVVSINRQSPTEETNGNTSVIYRTTFSEKVNGVDATDFTLTSVSGNAGGTVASIQSVGTAGDLYDVAISSISGSGTLRLDLKSSGTNITDVSGNAIAGGFTTGQTYTIEPAPSNLQQLVTFQSSWRYQDDGSDQGNAWQATDFNDSGWKTGNGKFGYGITTAATTISYGGNPDQKYITTYFRKTITIPDSAAYTSYTAKVESNNGVLVYLNGTEVFRQNMPVGTASYTTLATTHSGGTAPVVFTIPDTAFKTGINTIAVEVHQSNPSNAELAFDLELAATPADPITSAVEEIGLSSDIKVYPNPFTTEATISFTFEKNESFSVAVYDSKGLQVTETIQGKSLAGEPSKIELDGQVLASGLYIVKLETKRGIRSVPLLLNK</sequence>
<keyword evidence="3" id="KW-1185">Reference proteome</keyword>
<evidence type="ECO:0000259" key="1">
    <source>
        <dbReference type="PROSITE" id="PS51662"/>
    </source>
</evidence>
<dbReference type="Gene3D" id="2.120.10.30">
    <property type="entry name" value="TolB, C-terminal domain"/>
    <property type="match status" value="1"/>
</dbReference>
<dbReference type="InterPro" id="IPR008979">
    <property type="entry name" value="Galactose-bd-like_sf"/>
</dbReference>
<dbReference type="EMBL" id="JBHUIM010000002">
    <property type="protein sequence ID" value="MFD2247972.1"/>
    <property type="molecule type" value="Genomic_DNA"/>
</dbReference>
<dbReference type="Gene3D" id="2.60.120.260">
    <property type="entry name" value="Galactose-binding domain-like"/>
    <property type="match status" value="1"/>
</dbReference>
<dbReference type="InterPro" id="IPR003431">
    <property type="entry name" value="B-propeller_Phytase"/>
</dbReference>